<comment type="cofactor">
    <cofactor evidence="14">
        <name>[2Fe-2S] cluster</name>
        <dbReference type="ChEBI" id="CHEBI:190135"/>
    </cofactor>
</comment>
<accession>A0A6F8SJB4</accession>
<dbReference type="InterPro" id="IPR050573">
    <property type="entry name" value="SDH/FRD_Iron-Sulfur"/>
</dbReference>
<dbReference type="InterPro" id="IPR036010">
    <property type="entry name" value="2Fe-2S_ferredoxin-like_sf"/>
</dbReference>
<dbReference type="Gene3D" id="3.10.20.30">
    <property type="match status" value="1"/>
</dbReference>
<dbReference type="CDD" id="cd00207">
    <property type="entry name" value="fer2"/>
    <property type="match status" value="1"/>
</dbReference>
<comment type="similarity">
    <text evidence="4">Belongs to the succinate dehydrogenase/fumarate reductase iron-sulfur protein family.</text>
</comment>
<feature type="domain" description="2Fe-2S ferredoxin-type" evidence="15">
    <location>
        <begin position="1"/>
        <end position="89"/>
    </location>
</feature>
<dbReference type="Proteomes" id="UP000501727">
    <property type="component" value="Chromosome"/>
</dbReference>
<evidence type="ECO:0000256" key="13">
    <source>
        <dbReference type="ARBA" id="ARBA00023291"/>
    </source>
</evidence>
<evidence type="ECO:0000256" key="5">
    <source>
        <dbReference type="ARBA" id="ARBA00012792"/>
    </source>
</evidence>
<dbReference type="KEGG" id="ahat:ADCFC_08720"/>
<evidence type="ECO:0000256" key="11">
    <source>
        <dbReference type="ARBA" id="ARBA00023004"/>
    </source>
</evidence>
<evidence type="ECO:0000256" key="14">
    <source>
        <dbReference type="ARBA" id="ARBA00034078"/>
    </source>
</evidence>
<evidence type="ECO:0000256" key="4">
    <source>
        <dbReference type="ARBA" id="ARBA00009433"/>
    </source>
</evidence>
<dbReference type="EMBL" id="AP022829">
    <property type="protein sequence ID" value="BCA88253.1"/>
    <property type="molecule type" value="Genomic_DNA"/>
</dbReference>
<dbReference type="EC" id="1.3.5.1" evidence="5"/>
<evidence type="ECO:0000256" key="6">
    <source>
        <dbReference type="ARBA" id="ARBA00022485"/>
    </source>
</evidence>
<evidence type="ECO:0000313" key="17">
    <source>
        <dbReference type="Proteomes" id="UP000501727"/>
    </source>
</evidence>
<organism evidence="16 17">
    <name type="scientific">Adlercreutzia hattorii</name>
    <dbReference type="NCBI Taxonomy" id="2707299"/>
    <lineage>
        <taxon>Bacteria</taxon>
        <taxon>Bacillati</taxon>
        <taxon>Actinomycetota</taxon>
        <taxon>Coriobacteriia</taxon>
        <taxon>Eggerthellales</taxon>
        <taxon>Eggerthellaceae</taxon>
        <taxon>Adlercreutzia</taxon>
    </lineage>
</organism>
<sequence length="231" mass="26028">MKLTIKRYDPSKDNAPYDVTYEVPHDDEYMTLLQALVYVHENEEPLAFDFSCRGRMCGRCAMMMDGKPVLACVEPIDDGNHTVEPLEGVPVIKDLIVDKSQVQARIAETYKRVRVAPLTEADLQEYNMEHEAELFGINYCARCQVCTAGCPARATNPEYIGPSHMLAVAFRHFDAYDQADRVVEAVQGGLWDCTMCGTCTTLCNQLEIDHLTIWQKLRDAATERGLIVEEA</sequence>
<name>A0A6F8SJB4_9ACTN</name>
<dbReference type="GO" id="GO:0022904">
    <property type="term" value="P:respiratory electron transport chain"/>
    <property type="evidence" value="ECO:0007669"/>
    <property type="project" value="TreeGrafter"/>
</dbReference>
<evidence type="ECO:0000256" key="1">
    <source>
        <dbReference type="ARBA" id="ARBA00001927"/>
    </source>
</evidence>
<dbReference type="PANTHER" id="PTHR11921">
    <property type="entry name" value="SUCCINATE DEHYDROGENASE IRON-SULFUR PROTEIN"/>
    <property type="match status" value="1"/>
</dbReference>
<evidence type="ECO:0000256" key="8">
    <source>
        <dbReference type="ARBA" id="ARBA00022714"/>
    </source>
</evidence>
<dbReference type="GO" id="GO:0051537">
    <property type="term" value="F:2 iron, 2 sulfur cluster binding"/>
    <property type="evidence" value="ECO:0007669"/>
    <property type="project" value="UniProtKB-KW"/>
</dbReference>
<dbReference type="InterPro" id="IPR009051">
    <property type="entry name" value="Helical_ferredxn"/>
</dbReference>
<dbReference type="GO" id="GO:0051538">
    <property type="term" value="F:3 iron, 4 sulfur cluster binding"/>
    <property type="evidence" value="ECO:0007669"/>
    <property type="project" value="UniProtKB-KW"/>
</dbReference>
<keyword evidence="6" id="KW-0004">4Fe-4S</keyword>
<dbReference type="GO" id="GO:0006099">
    <property type="term" value="P:tricarboxylic acid cycle"/>
    <property type="evidence" value="ECO:0007669"/>
    <property type="project" value="UniProtKB-KW"/>
</dbReference>
<keyword evidence="13" id="KW-0003">3Fe-4S</keyword>
<dbReference type="GO" id="GO:0008177">
    <property type="term" value="F:succinate dehydrogenase (quinone) activity"/>
    <property type="evidence" value="ECO:0007669"/>
    <property type="project" value="UniProtKB-EC"/>
</dbReference>
<dbReference type="Pfam" id="PF13085">
    <property type="entry name" value="Fer2_3"/>
    <property type="match status" value="1"/>
</dbReference>
<dbReference type="GO" id="GO:0009055">
    <property type="term" value="F:electron transfer activity"/>
    <property type="evidence" value="ECO:0007669"/>
    <property type="project" value="InterPro"/>
</dbReference>
<dbReference type="InterPro" id="IPR025192">
    <property type="entry name" value="Succ_DH/fum_Rdtase_N"/>
</dbReference>
<dbReference type="PROSITE" id="PS00198">
    <property type="entry name" value="4FE4S_FER_1"/>
    <property type="match status" value="1"/>
</dbReference>
<keyword evidence="17" id="KW-1185">Reference proteome</keyword>
<keyword evidence="8" id="KW-0001">2Fe-2S</keyword>
<evidence type="ECO:0000313" key="16">
    <source>
        <dbReference type="EMBL" id="BCA88253.1"/>
    </source>
</evidence>
<dbReference type="SUPFAM" id="SSF46548">
    <property type="entry name" value="alpha-helical ferredoxin"/>
    <property type="match status" value="1"/>
</dbReference>
<dbReference type="GO" id="GO:0051539">
    <property type="term" value="F:4 iron, 4 sulfur cluster binding"/>
    <property type="evidence" value="ECO:0007669"/>
    <property type="project" value="UniProtKB-KW"/>
</dbReference>
<dbReference type="InterPro" id="IPR004489">
    <property type="entry name" value="Succ_DH/fum_Rdtase_Fe-S"/>
</dbReference>
<comment type="cofactor">
    <cofactor evidence="2">
        <name>[4Fe-4S] cluster</name>
        <dbReference type="ChEBI" id="CHEBI:49883"/>
    </cofactor>
</comment>
<evidence type="ECO:0000259" key="15">
    <source>
        <dbReference type="PROSITE" id="PS51085"/>
    </source>
</evidence>
<reference evidence="17" key="1">
    <citation type="journal article" date="2020" name="Microbiol. Resour. Announc.">
        <title>Complete Genome Sequence of Adlercreutzia sp. Strain 8CFCBH1, a Potent Producer of Equol, Isolated from Healthy Japanese Feces.</title>
        <authorList>
            <person name="Ogata Y."/>
            <person name="Sakamoto M."/>
            <person name="Ohkuma M."/>
            <person name="Hattori M."/>
            <person name="Suda W."/>
        </authorList>
    </citation>
    <scope>NUCLEOTIDE SEQUENCE [LARGE SCALE GENOMIC DNA]</scope>
    <source>
        <strain evidence="17">8CFCBH1</strain>
    </source>
</reference>
<evidence type="ECO:0000256" key="7">
    <source>
        <dbReference type="ARBA" id="ARBA00022532"/>
    </source>
</evidence>
<dbReference type="InterPro" id="IPR017896">
    <property type="entry name" value="4Fe4S_Fe-S-bd"/>
</dbReference>
<evidence type="ECO:0000256" key="3">
    <source>
        <dbReference type="ARBA" id="ARBA00005163"/>
    </source>
</evidence>
<dbReference type="AlphaFoldDB" id="A0A6F8SJB4"/>
<dbReference type="InterPro" id="IPR017900">
    <property type="entry name" value="4Fe4S_Fe_S_CS"/>
</dbReference>
<keyword evidence="9" id="KW-0479">Metal-binding</keyword>
<gene>
    <name evidence="16" type="ORF">ADCFC_07510</name>
</gene>
<protein>
    <recommendedName>
        <fullName evidence="5">succinate dehydrogenase</fullName>
        <ecNumber evidence="5">1.3.5.1</ecNumber>
    </recommendedName>
</protein>
<evidence type="ECO:0000256" key="12">
    <source>
        <dbReference type="ARBA" id="ARBA00023014"/>
    </source>
</evidence>
<evidence type="ECO:0000256" key="2">
    <source>
        <dbReference type="ARBA" id="ARBA00001966"/>
    </source>
</evidence>
<reference evidence="17" key="2">
    <citation type="submission" date="2020-03" db="EMBL/GenBank/DDBJ databases">
        <title>Complete Genome Sequence of Adlercreutzia sp. strain 8CFCBH1 Producing Equol, Isolated from Healthy Japanese Feces.</title>
        <authorList>
            <person name="Ogata Y."/>
            <person name="Sakamoto M."/>
            <person name="Ohkuma M."/>
            <person name="Hattori M."/>
            <person name="Suda W."/>
        </authorList>
    </citation>
    <scope>NUCLEOTIDE SEQUENCE [LARGE SCALE GENOMIC DNA]</scope>
    <source>
        <strain evidence="17">8CFCBH1</strain>
    </source>
</reference>
<comment type="pathway">
    <text evidence="3">Carbohydrate metabolism; tricarboxylic acid cycle.</text>
</comment>
<dbReference type="PROSITE" id="PS51085">
    <property type="entry name" value="2FE2S_FER_2"/>
    <property type="match status" value="1"/>
</dbReference>
<proteinExistence type="inferred from homology"/>
<dbReference type="GO" id="GO:0046872">
    <property type="term" value="F:metal ion binding"/>
    <property type="evidence" value="ECO:0007669"/>
    <property type="project" value="UniProtKB-KW"/>
</dbReference>
<dbReference type="Gene3D" id="1.10.1060.10">
    <property type="entry name" value="Alpha-helical ferredoxin"/>
    <property type="match status" value="1"/>
</dbReference>
<dbReference type="NCBIfam" id="TIGR00384">
    <property type="entry name" value="dhsB"/>
    <property type="match status" value="1"/>
</dbReference>
<dbReference type="InterPro" id="IPR012675">
    <property type="entry name" value="Beta-grasp_dom_sf"/>
</dbReference>
<evidence type="ECO:0000256" key="10">
    <source>
        <dbReference type="ARBA" id="ARBA00023002"/>
    </source>
</evidence>
<dbReference type="Pfam" id="PF13183">
    <property type="entry name" value="Fer4_8"/>
    <property type="match status" value="1"/>
</dbReference>
<dbReference type="RefSeq" id="WP_173112349.1">
    <property type="nucleotide sequence ID" value="NZ_AP022829.1"/>
</dbReference>
<dbReference type="InterPro" id="IPR001041">
    <property type="entry name" value="2Fe-2S_ferredoxin-type"/>
</dbReference>
<comment type="cofactor">
    <cofactor evidence="1">
        <name>[3Fe-4S] cluster</name>
        <dbReference type="ChEBI" id="CHEBI:21137"/>
    </cofactor>
</comment>
<dbReference type="SUPFAM" id="SSF54292">
    <property type="entry name" value="2Fe-2S ferredoxin-like"/>
    <property type="match status" value="1"/>
</dbReference>
<keyword evidence="12" id="KW-0411">Iron-sulfur</keyword>
<keyword evidence="7" id="KW-0816">Tricarboxylic acid cycle</keyword>
<evidence type="ECO:0000256" key="9">
    <source>
        <dbReference type="ARBA" id="ARBA00022723"/>
    </source>
</evidence>
<keyword evidence="10" id="KW-0560">Oxidoreductase</keyword>
<keyword evidence="11" id="KW-0408">Iron</keyword>
<dbReference type="PANTHER" id="PTHR11921:SF29">
    <property type="entry name" value="SUCCINATE DEHYDROGENASE [UBIQUINONE] IRON-SULFUR SUBUNIT, MITOCHONDRIAL"/>
    <property type="match status" value="1"/>
</dbReference>